<dbReference type="InterPro" id="IPR019587">
    <property type="entry name" value="Polyketide_cyclase/dehydratase"/>
</dbReference>
<reference evidence="1" key="1">
    <citation type="submission" date="2021-07" db="EMBL/GenBank/DDBJ databases">
        <title>Candidatus Kaistella beijingensis sp. nov. isolated from a municipal wastewater treatment plant is involved in sludge foaming.</title>
        <authorList>
            <person name="Song Y."/>
            <person name="Liu S.-J."/>
        </authorList>
    </citation>
    <scope>NUCLEOTIDE SEQUENCE</scope>
    <source>
        <strain evidence="1">DSM 43998</strain>
    </source>
</reference>
<sequence length="164" mass="18546">MRYRDCPTIEVSERIDADPTQVWALVTDITLPVEFSTELYRVEWLDGAERVDVGARFRGHNRHPALGTWHTDCRVAEIEPNRRWVWQVIMDDQVAASWGFEVDPGRTGTTLRQWGRLGPGPSGLSIAIAAMPEKEGRIIANRLVEWEQGIRANLAGIKALIEQS</sequence>
<dbReference type="SUPFAM" id="SSF55961">
    <property type="entry name" value="Bet v1-like"/>
    <property type="match status" value="1"/>
</dbReference>
<evidence type="ECO:0000313" key="1">
    <source>
        <dbReference type="EMBL" id="QXQ15022.1"/>
    </source>
</evidence>
<gene>
    <name evidence="1" type="ORF">KV203_06610</name>
</gene>
<organism evidence="1 2">
    <name type="scientific">Skermania pinensis</name>
    <dbReference type="NCBI Taxonomy" id="39122"/>
    <lineage>
        <taxon>Bacteria</taxon>
        <taxon>Bacillati</taxon>
        <taxon>Actinomycetota</taxon>
        <taxon>Actinomycetes</taxon>
        <taxon>Mycobacteriales</taxon>
        <taxon>Gordoniaceae</taxon>
        <taxon>Skermania</taxon>
    </lineage>
</organism>
<name>A0ABX8SB35_9ACTN</name>
<dbReference type="CDD" id="cd07812">
    <property type="entry name" value="SRPBCC"/>
    <property type="match status" value="1"/>
</dbReference>
<accession>A0ABX8SB35</accession>
<evidence type="ECO:0000313" key="2">
    <source>
        <dbReference type="Proteomes" id="UP000887023"/>
    </source>
</evidence>
<dbReference type="Gene3D" id="3.30.530.20">
    <property type="match status" value="1"/>
</dbReference>
<dbReference type="Proteomes" id="UP000887023">
    <property type="component" value="Chromosome"/>
</dbReference>
<proteinExistence type="predicted"/>
<protein>
    <submittedName>
        <fullName evidence="1">SRPBCC family protein</fullName>
    </submittedName>
</protein>
<dbReference type="Pfam" id="PF10604">
    <property type="entry name" value="Polyketide_cyc2"/>
    <property type="match status" value="1"/>
</dbReference>
<dbReference type="EMBL" id="CP079105">
    <property type="protein sequence ID" value="QXQ15022.1"/>
    <property type="molecule type" value="Genomic_DNA"/>
</dbReference>
<dbReference type="InterPro" id="IPR023393">
    <property type="entry name" value="START-like_dom_sf"/>
</dbReference>
<keyword evidence="2" id="KW-1185">Reference proteome</keyword>
<dbReference type="RefSeq" id="WP_066468912.1">
    <property type="nucleotide sequence ID" value="NZ_CBCRUZ010000024.1"/>
</dbReference>